<reference evidence="2 3" key="1">
    <citation type="submission" date="2015-06" db="EMBL/GenBank/DDBJ databases">
        <title>Draft genome of the ant-associated black yeast Phialophora attae CBS 131958.</title>
        <authorList>
            <person name="Moreno L.F."/>
            <person name="Stielow B.J."/>
            <person name="de Hoog S."/>
            <person name="Vicente V.A."/>
            <person name="Weiss V.A."/>
            <person name="de Vries M."/>
            <person name="Cruz L.M."/>
            <person name="Souza E.M."/>
        </authorList>
    </citation>
    <scope>NUCLEOTIDE SEQUENCE [LARGE SCALE GENOMIC DNA]</scope>
    <source>
        <strain evidence="2 3">CBS 131958</strain>
    </source>
</reference>
<comment type="caution">
    <text evidence="2">The sequence shown here is derived from an EMBL/GenBank/DDBJ whole genome shotgun (WGS) entry which is preliminary data.</text>
</comment>
<name>A0A0N1P064_9EURO</name>
<feature type="compositionally biased region" description="Polar residues" evidence="1">
    <location>
        <begin position="180"/>
        <end position="191"/>
    </location>
</feature>
<protein>
    <submittedName>
        <fullName evidence="2">Uncharacterized protein</fullName>
    </submittedName>
</protein>
<gene>
    <name evidence="2" type="ORF">AB675_2054</name>
</gene>
<feature type="compositionally biased region" description="Acidic residues" evidence="1">
    <location>
        <begin position="146"/>
        <end position="160"/>
    </location>
</feature>
<accession>A0A0N1P064</accession>
<feature type="region of interest" description="Disordered" evidence="1">
    <location>
        <begin position="143"/>
        <end position="191"/>
    </location>
</feature>
<sequence length="254" mass="28741">MSHWPDRAHTRVDEGLRYPNGESIRCYDKVLLTNEADPTYNGWFRNNVHRVLQSSQWSRDRVIVRHLSTRILCEVSCQRVILAPKCLLDGSATIGGKEYTISAVQLEGLGRDQIVGVRYRRNSHHRWREDRVVQIEDGHFEWTADYGEEPSDEDEVVEESSSERHDTEYSDDEPLGPNDEQPNFNLSLPPTNQFPAVGLSRGLLLPPVTGSFSLRDVNKQIRGEVAGVLKFSSGVLILDIATSTKTRQRGGIQS</sequence>
<organism evidence="2 3">
    <name type="scientific">Cyphellophora attinorum</name>
    <dbReference type="NCBI Taxonomy" id="1664694"/>
    <lineage>
        <taxon>Eukaryota</taxon>
        <taxon>Fungi</taxon>
        <taxon>Dikarya</taxon>
        <taxon>Ascomycota</taxon>
        <taxon>Pezizomycotina</taxon>
        <taxon>Eurotiomycetes</taxon>
        <taxon>Chaetothyriomycetidae</taxon>
        <taxon>Chaetothyriales</taxon>
        <taxon>Cyphellophoraceae</taxon>
        <taxon>Cyphellophora</taxon>
    </lineage>
</organism>
<evidence type="ECO:0000256" key="1">
    <source>
        <dbReference type="SAM" id="MobiDB-lite"/>
    </source>
</evidence>
<dbReference type="VEuPathDB" id="FungiDB:AB675_2054"/>
<evidence type="ECO:0000313" key="2">
    <source>
        <dbReference type="EMBL" id="KPI42754.1"/>
    </source>
</evidence>
<evidence type="ECO:0000313" key="3">
    <source>
        <dbReference type="Proteomes" id="UP000038010"/>
    </source>
</evidence>
<dbReference type="RefSeq" id="XP_018002717.1">
    <property type="nucleotide sequence ID" value="XM_018141994.1"/>
</dbReference>
<keyword evidence="3" id="KW-1185">Reference proteome</keyword>
<proteinExistence type="predicted"/>
<dbReference type="Proteomes" id="UP000038010">
    <property type="component" value="Unassembled WGS sequence"/>
</dbReference>
<dbReference type="AlphaFoldDB" id="A0A0N1P064"/>
<dbReference type="GeneID" id="28733874"/>
<dbReference type="EMBL" id="LFJN01000006">
    <property type="protein sequence ID" value="KPI42754.1"/>
    <property type="molecule type" value="Genomic_DNA"/>
</dbReference>